<gene>
    <name evidence="3" type="ORF">C1SCF055_LOCUS36917</name>
</gene>
<dbReference type="GO" id="GO:0016874">
    <property type="term" value="F:ligase activity"/>
    <property type="evidence" value="ECO:0007669"/>
    <property type="project" value="UniProtKB-KW"/>
</dbReference>
<dbReference type="PANTHER" id="PTHR21600">
    <property type="entry name" value="MITOCHONDRIAL RNA PSEUDOURIDINE SYNTHASE"/>
    <property type="match status" value="1"/>
</dbReference>
<dbReference type="PANTHER" id="PTHR21600:SF87">
    <property type="entry name" value="RNA PSEUDOURIDYLATE SYNTHASE DOMAIN-CONTAINING PROTEIN 1"/>
    <property type="match status" value="1"/>
</dbReference>
<dbReference type="SUPFAM" id="SSF55120">
    <property type="entry name" value="Pseudouridine synthase"/>
    <property type="match status" value="1"/>
</dbReference>
<evidence type="ECO:0000313" key="5">
    <source>
        <dbReference type="Proteomes" id="UP001152797"/>
    </source>
</evidence>
<feature type="domain" description="Pseudouridine synthase RsuA/RluA-like" evidence="2">
    <location>
        <begin position="11"/>
        <end position="109"/>
    </location>
</feature>
<dbReference type="GO" id="GO:0003723">
    <property type="term" value="F:RNA binding"/>
    <property type="evidence" value="ECO:0007669"/>
    <property type="project" value="InterPro"/>
</dbReference>
<protein>
    <submittedName>
        <fullName evidence="4">Valine--tRNA ligase (Valyl-tRNA synthetase)</fullName>
    </submittedName>
</protein>
<dbReference type="AlphaFoldDB" id="A0A9P1GG36"/>
<sequence>MPTQALAQEHGLGMSKVYVARVHSTVDVAATQRWPQFVEEKQRENGQELICRLPLRVEKHKPNQPLTVVVDLSNGKPSETRFIFLGSEPLVICMLQTGRTHQIRVHLAALGCPIVGDSLYGNGPGNEDMMHLHAAAYSFAGDNDKVAQDILPPPSPTVSRIPGLAEVLPERAMIYLCDPAWLQQ</sequence>
<keyword evidence="4" id="KW-0436">Ligase</keyword>
<dbReference type="GO" id="GO:0009982">
    <property type="term" value="F:pseudouridine synthase activity"/>
    <property type="evidence" value="ECO:0007669"/>
    <property type="project" value="InterPro"/>
</dbReference>
<dbReference type="OrthoDB" id="411545at2759"/>
<dbReference type="Gene3D" id="3.30.2350.10">
    <property type="entry name" value="Pseudouridine synthase"/>
    <property type="match status" value="1"/>
</dbReference>
<dbReference type="Proteomes" id="UP001152797">
    <property type="component" value="Unassembled WGS sequence"/>
</dbReference>
<accession>A0A9P1GG36</accession>
<dbReference type="EMBL" id="CAMXCT020005227">
    <property type="protein sequence ID" value="CAL1165163.1"/>
    <property type="molecule type" value="Genomic_DNA"/>
</dbReference>
<proteinExistence type="inferred from homology"/>
<evidence type="ECO:0000256" key="1">
    <source>
        <dbReference type="ARBA" id="ARBA00010876"/>
    </source>
</evidence>
<dbReference type="InterPro" id="IPR020103">
    <property type="entry name" value="PsdUridine_synth_cat_dom_sf"/>
</dbReference>
<keyword evidence="5" id="KW-1185">Reference proteome</keyword>
<dbReference type="Pfam" id="PF00849">
    <property type="entry name" value="PseudoU_synth_2"/>
    <property type="match status" value="1"/>
</dbReference>
<evidence type="ECO:0000259" key="2">
    <source>
        <dbReference type="Pfam" id="PF00849"/>
    </source>
</evidence>
<comment type="caution">
    <text evidence="3">The sequence shown here is derived from an EMBL/GenBank/DDBJ whole genome shotgun (WGS) entry which is preliminary data.</text>
</comment>
<organism evidence="3">
    <name type="scientific">Cladocopium goreaui</name>
    <dbReference type="NCBI Taxonomy" id="2562237"/>
    <lineage>
        <taxon>Eukaryota</taxon>
        <taxon>Sar</taxon>
        <taxon>Alveolata</taxon>
        <taxon>Dinophyceae</taxon>
        <taxon>Suessiales</taxon>
        <taxon>Symbiodiniaceae</taxon>
        <taxon>Cladocopium</taxon>
    </lineage>
</organism>
<comment type="similarity">
    <text evidence="1">Belongs to the pseudouridine synthase RluA family.</text>
</comment>
<name>A0A9P1GG36_9DINO</name>
<dbReference type="EMBL" id="CAMXCT010005227">
    <property type="protein sequence ID" value="CAI4011788.1"/>
    <property type="molecule type" value="Genomic_DNA"/>
</dbReference>
<reference evidence="4 5" key="2">
    <citation type="submission" date="2024-05" db="EMBL/GenBank/DDBJ databases">
        <authorList>
            <person name="Chen Y."/>
            <person name="Shah S."/>
            <person name="Dougan E. K."/>
            <person name="Thang M."/>
            <person name="Chan C."/>
        </authorList>
    </citation>
    <scope>NUCLEOTIDE SEQUENCE [LARGE SCALE GENOMIC DNA]</scope>
</reference>
<dbReference type="CDD" id="cd02869">
    <property type="entry name" value="PseudoU_synth_RluA_like"/>
    <property type="match status" value="1"/>
</dbReference>
<dbReference type="GO" id="GO:0000455">
    <property type="term" value="P:enzyme-directed rRNA pseudouridine synthesis"/>
    <property type="evidence" value="ECO:0007669"/>
    <property type="project" value="TreeGrafter"/>
</dbReference>
<dbReference type="EMBL" id="CAMXCT030005227">
    <property type="protein sequence ID" value="CAL4799100.1"/>
    <property type="molecule type" value="Genomic_DNA"/>
</dbReference>
<evidence type="ECO:0000313" key="4">
    <source>
        <dbReference type="EMBL" id="CAL4799100.1"/>
    </source>
</evidence>
<evidence type="ECO:0000313" key="3">
    <source>
        <dbReference type="EMBL" id="CAI4011788.1"/>
    </source>
</evidence>
<dbReference type="InterPro" id="IPR006145">
    <property type="entry name" value="PsdUridine_synth_RsuA/RluA"/>
</dbReference>
<reference evidence="3" key="1">
    <citation type="submission" date="2022-10" db="EMBL/GenBank/DDBJ databases">
        <authorList>
            <person name="Chen Y."/>
            <person name="Dougan E. K."/>
            <person name="Chan C."/>
            <person name="Rhodes N."/>
            <person name="Thang M."/>
        </authorList>
    </citation>
    <scope>NUCLEOTIDE SEQUENCE</scope>
</reference>
<dbReference type="InterPro" id="IPR050188">
    <property type="entry name" value="RluA_PseudoU_synthase"/>
</dbReference>